<dbReference type="Gene3D" id="3.40.50.300">
    <property type="entry name" value="P-loop containing nucleotide triphosphate hydrolases"/>
    <property type="match status" value="1"/>
</dbReference>
<keyword evidence="5" id="KW-0408">Iron</keyword>
<keyword evidence="6" id="KW-0406">Ion transport</keyword>
<evidence type="ECO:0000256" key="6">
    <source>
        <dbReference type="ARBA" id="ARBA00023065"/>
    </source>
</evidence>
<dbReference type="InterPro" id="IPR051535">
    <property type="entry name" value="Siderophore_ABC-ATPase"/>
</dbReference>
<dbReference type="InterPro" id="IPR003593">
    <property type="entry name" value="AAA+_ATPase"/>
</dbReference>
<comment type="subcellular location">
    <subcellularLocation>
        <location evidence="1">Cell membrane</location>
        <topology evidence="1">Peripheral membrane protein</topology>
    </subcellularLocation>
</comment>
<keyword evidence="10" id="KW-1185">Reference proteome</keyword>
<evidence type="ECO:0000256" key="4">
    <source>
        <dbReference type="ARBA" id="ARBA00022496"/>
    </source>
</evidence>
<dbReference type="PANTHER" id="PTHR42771:SF2">
    <property type="entry name" value="IRON(3+)-HYDROXAMATE IMPORT ATP-BINDING PROTEIN FHUC"/>
    <property type="match status" value="1"/>
</dbReference>
<evidence type="ECO:0000256" key="7">
    <source>
        <dbReference type="ARBA" id="ARBA00023136"/>
    </source>
</evidence>
<dbReference type="SMART" id="SM00382">
    <property type="entry name" value="AAA"/>
    <property type="match status" value="1"/>
</dbReference>
<dbReference type="InterPro" id="IPR003959">
    <property type="entry name" value="ATPase_AAA_core"/>
</dbReference>
<evidence type="ECO:0000259" key="8">
    <source>
        <dbReference type="SMART" id="SM00382"/>
    </source>
</evidence>
<keyword evidence="2" id="KW-0813">Transport</keyword>
<reference evidence="9 10" key="1">
    <citation type="submission" date="2023-05" db="EMBL/GenBank/DDBJ databases">
        <title>Corynebacterium suedekumii sp. nov. and Corynebacterium breve sp. nov. isolated from raw cow's milk.</title>
        <authorList>
            <person name="Baer M.K."/>
            <person name="Mehl L."/>
            <person name="Hellmuth R."/>
            <person name="Marke G."/>
            <person name="Lipski A."/>
        </authorList>
    </citation>
    <scope>NUCLEOTIDE SEQUENCE [LARGE SCALE GENOMIC DNA]</scope>
    <source>
        <strain evidence="9 10">R4</strain>
    </source>
</reference>
<evidence type="ECO:0000256" key="1">
    <source>
        <dbReference type="ARBA" id="ARBA00004202"/>
    </source>
</evidence>
<dbReference type="SUPFAM" id="SSF52540">
    <property type="entry name" value="P-loop containing nucleoside triphosphate hydrolases"/>
    <property type="match status" value="1"/>
</dbReference>
<dbReference type="PANTHER" id="PTHR42771">
    <property type="entry name" value="IRON(3+)-HYDROXAMATE IMPORT ATP-BINDING PROTEIN FHUC"/>
    <property type="match status" value="1"/>
</dbReference>
<dbReference type="RefSeq" id="WP_284824782.1">
    <property type="nucleotide sequence ID" value="NZ_CP126969.1"/>
</dbReference>
<evidence type="ECO:0000256" key="3">
    <source>
        <dbReference type="ARBA" id="ARBA00022475"/>
    </source>
</evidence>
<keyword evidence="3" id="KW-1003">Cell membrane</keyword>
<feature type="domain" description="AAA+ ATPase" evidence="8">
    <location>
        <begin position="41"/>
        <end position="202"/>
    </location>
</feature>
<dbReference type="InterPro" id="IPR027417">
    <property type="entry name" value="P-loop_NTPase"/>
</dbReference>
<keyword evidence="7" id="KW-0472">Membrane</keyword>
<dbReference type="CDD" id="cd00267">
    <property type="entry name" value="ABC_ATPase"/>
    <property type="match status" value="1"/>
</dbReference>
<sequence>MRAITQYRLRTRPLASHKIPSWVHDVPAVQVLKRIGTFEFNSPITIFTGDAGVGKSTLLEGIARSYGFNLIGGPLGFDRAGPFDPLYGLATVTLGLHAKEGYFLRGESHFAMATRYGNSAPNATNLHHMSHGESVMHIAQTFHANGLYLLDEPESGLSAIRQMALLALLADITRDGAQVIMVTHSPILLALPNAHIIELDDDATFSTPTLETTTAYRALRDFLADPETIAQFMVDVTDPGRT</sequence>
<dbReference type="Proteomes" id="UP001225598">
    <property type="component" value="Chromosome"/>
</dbReference>
<dbReference type="Pfam" id="PF13304">
    <property type="entry name" value="AAA_21"/>
    <property type="match status" value="1"/>
</dbReference>
<organism evidence="9 10">
    <name type="scientific">Corynebacterium breve</name>
    <dbReference type="NCBI Taxonomy" id="3049799"/>
    <lineage>
        <taxon>Bacteria</taxon>
        <taxon>Bacillati</taxon>
        <taxon>Actinomycetota</taxon>
        <taxon>Actinomycetes</taxon>
        <taxon>Mycobacteriales</taxon>
        <taxon>Corynebacteriaceae</taxon>
        <taxon>Corynebacterium</taxon>
    </lineage>
</organism>
<gene>
    <name evidence="9" type="ORF">QP027_10920</name>
</gene>
<evidence type="ECO:0000313" key="10">
    <source>
        <dbReference type="Proteomes" id="UP001225598"/>
    </source>
</evidence>
<evidence type="ECO:0000256" key="5">
    <source>
        <dbReference type="ARBA" id="ARBA00023004"/>
    </source>
</evidence>
<proteinExistence type="predicted"/>
<protein>
    <submittedName>
        <fullName evidence="9">AAA family ATPase</fullName>
    </submittedName>
</protein>
<keyword evidence="4" id="KW-0410">Iron transport</keyword>
<name>A0ABY8VFN8_9CORY</name>
<evidence type="ECO:0000313" key="9">
    <source>
        <dbReference type="EMBL" id="WIM67585.1"/>
    </source>
</evidence>
<evidence type="ECO:0000256" key="2">
    <source>
        <dbReference type="ARBA" id="ARBA00022448"/>
    </source>
</evidence>
<accession>A0ABY8VFN8</accession>
<dbReference type="EMBL" id="CP126969">
    <property type="protein sequence ID" value="WIM67585.1"/>
    <property type="molecule type" value="Genomic_DNA"/>
</dbReference>